<feature type="binding site" evidence="14">
    <location>
        <position position="53"/>
    </location>
    <ligand>
        <name>[4Fe-4S] cluster</name>
        <dbReference type="ChEBI" id="CHEBI:49883"/>
        <label>1</label>
    </ligand>
</feature>
<reference evidence="18" key="1">
    <citation type="submission" date="2016-02" db="EMBL/GenBank/DDBJ databases">
        <authorList>
            <person name="Holder M.E."/>
            <person name="Ajami N.J."/>
            <person name="Petrosino J.F."/>
        </authorList>
    </citation>
    <scope>NUCLEOTIDE SEQUENCE [LARGE SCALE GENOMIC DNA]</scope>
    <source>
        <strain evidence="18">DSM 12838</strain>
    </source>
</reference>
<keyword evidence="18" id="KW-1185">Reference proteome</keyword>
<dbReference type="InterPro" id="IPR001821">
    <property type="entry name" value="NiFe_hydrogenase_ssu"/>
</dbReference>
<gene>
    <name evidence="17" type="ORF">AXF15_07500</name>
</gene>
<feature type="binding site" evidence="14">
    <location>
        <position position="243"/>
    </location>
    <ligand>
        <name>[4Fe-4S] cluster</name>
        <dbReference type="ChEBI" id="CHEBI:49883"/>
        <label>2</label>
    </ligand>
</feature>
<sequence>MSLSRREFVKLCTAGVAGLGISQIYHPGIVRAMTEGAKKAPVIWVQGQGCTGCSVSLLNTVHPGIKEVLLNVISLEYHPTVMASEGERALEHMYEVAEKFNGNFFLLVEGAIPTAKEGRYCIVGEMLDSGGHHREITMADLIRDLAPKSLATVGLGTCAAYGGIPAAAGNVTEAKGLRDFFTEEKIDKLLVNVPGCPPHPDWMVGTLVAAWSHVLNPEEHPLPELDDDGRPMLFFGDNVHENCPYLEMYDNSDFSEIFTTPGCKAELGCKGPSTMADCPKRRWNNSVNWCVENAVCIGCVEPDFPDGKSPFYVAE</sequence>
<feature type="domain" description="NADH:ubiquinone oxidoreductase-like 20kDa subunit" evidence="15">
    <location>
        <begin position="50"/>
        <end position="209"/>
    </location>
</feature>
<evidence type="ECO:0000256" key="7">
    <source>
        <dbReference type="ARBA" id="ARBA00022723"/>
    </source>
</evidence>
<feature type="binding site" evidence="14">
    <location>
        <position position="196"/>
    </location>
    <ligand>
        <name>[4Fe-4S] cluster</name>
        <dbReference type="ChEBI" id="CHEBI:49883"/>
        <label>1</label>
    </ligand>
</feature>
<evidence type="ECO:0000256" key="12">
    <source>
        <dbReference type="ARBA" id="ARBA00023014"/>
    </source>
</evidence>
<evidence type="ECO:0000256" key="9">
    <source>
        <dbReference type="ARBA" id="ARBA00022764"/>
    </source>
</evidence>
<evidence type="ECO:0000256" key="13">
    <source>
        <dbReference type="ARBA" id="ARBA00023291"/>
    </source>
</evidence>
<dbReference type="Gene3D" id="3.40.50.700">
    <property type="entry name" value="NADH:ubiquinone oxidoreductase-like, 20kDa subunit"/>
    <property type="match status" value="1"/>
</dbReference>
<dbReference type="NCBIfam" id="TIGR01409">
    <property type="entry name" value="TAT_signal_seq"/>
    <property type="match status" value="1"/>
</dbReference>
<dbReference type="InterPro" id="IPR006137">
    <property type="entry name" value="NADH_UbQ_OxRdtase-like_20kDa"/>
</dbReference>
<evidence type="ECO:0000256" key="5">
    <source>
        <dbReference type="ARBA" id="ARBA00011771"/>
    </source>
</evidence>
<dbReference type="Pfam" id="PF01058">
    <property type="entry name" value="Oxidored_q6"/>
    <property type="match status" value="1"/>
</dbReference>
<name>A0A0X8JQB0_9BACT</name>
<dbReference type="GO" id="GO:0009061">
    <property type="term" value="P:anaerobic respiration"/>
    <property type="evidence" value="ECO:0007669"/>
    <property type="project" value="TreeGrafter"/>
</dbReference>
<dbReference type="GO" id="GO:0044569">
    <property type="term" value="C:[Ni-Fe] hydrogenase complex"/>
    <property type="evidence" value="ECO:0007669"/>
    <property type="project" value="TreeGrafter"/>
</dbReference>
<dbReference type="RefSeq" id="WP_066605501.1">
    <property type="nucleotide sequence ID" value="NZ_CP014230.1"/>
</dbReference>
<comment type="cofactor">
    <cofactor evidence="1">
        <name>[3Fe-4S] cluster</name>
        <dbReference type="ChEBI" id="CHEBI:21137"/>
    </cofactor>
</comment>
<keyword evidence="12 14" id="KW-0411">Iron-sulfur</keyword>
<comment type="subcellular location">
    <subcellularLocation>
        <location evidence="3">Periplasm</location>
    </subcellularLocation>
</comment>
<evidence type="ECO:0000256" key="3">
    <source>
        <dbReference type="ARBA" id="ARBA00004418"/>
    </source>
</evidence>
<evidence type="ECO:0000256" key="2">
    <source>
        <dbReference type="ARBA" id="ARBA00001966"/>
    </source>
</evidence>
<dbReference type="InterPro" id="IPR019546">
    <property type="entry name" value="TAT_signal_bac_arc"/>
</dbReference>
<feature type="binding site" evidence="14">
    <location>
        <position position="299"/>
    </location>
    <ligand>
        <name>[3Fe-4S] cluster</name>
        <dbReference type="ChEBI" id="CHEBI:21137"/>
    </ligand>
</feature>
<dbReference type="GO" id="GO:0051538">
    <property type="term" value="F:3 iron, 4 sulfur cluster binding"/>
    <property type="evidence" value="ECO:0007669"/>
    <property type="project" value="UniProtKB-KW"/>
</dbReference>
<evidence type="ECO:0000313" key="18">
    <source>
        <dbReference type="Proteomes" id="UP000063964"/>
    </source>
</evidence>
<feature type="binding site" evidence="14">
    <location>
        <position position="158"/>
    </location>
    <ligand>
        <name>[4Fe-4S] cluster</name>
        <dbReference type="ChEBI" id="CHEBI:49883"/>
        <label>1</label>
    </ligand>
</feature>
<comment type="subunit">
    <text evidence="5">Heterodimer of a large and a small subunit.</text>
</comment>
<dbReference type="SUPFAM" id="SSF56770">
    <property type="entry name" value="HydA/Nqo6-like"/>
    <property type="match status" value="1"/>
</dbReference>
<feature type="domain" description="Cytochrome-c3 hydrogenase C-terminal" evidence="16">
    <location>
        <begin position="235"/>
        <end position="312"/>
    </location>
</feature>
<comment type="cofactor">
    <cofactor evidence="2">
        <name>[4Fe-4S] cluster</name>
        <dbReference type="ChEBI" id="CHEBI:49883"/>
    </cofactor>
</comment>
<dbReference type="GO" id="GO:0008901">
    <property type="term" value="F:ferredoxin hydrogenase activity"/>
    <property type="evidence" value="ECO:0007669"/>
    <property type="project" value="InterPro"/>
</dbReference>
<feature type="binding site" evidence="14">
    <location>
        <position position="269"/>
    </location>
    <ligand>
        <name>[4Fe-4S] cluster</name>
        <dbReference type="ChEBI" id="CHEBI:49883"/>
        <label>2</label>
    </ligand>
</feature>
<dbReference type="NCBIfam" id="NF045520">
    <property type="entry name" value="H2_NiFeSe_small"/>
    <property type="match status" value="1"/>
</dbReference>
<evidence type="ECO:0000313" key="17">
    <source>
        <dbReference type="EMBL" id="AMD92965.1"/>
    </source>
</evidence>
<evidence type="ECO:0000256" key="1">
    <source>
        <dbReference type="ARBA" id="ARBA00001927"/>
    </source>
</evidence>
<dbReference type="InterPro" id="IPR037148">
    <property type="entry name" value="NiFe-Hase_small_C_sf"/>
</dbReference>
<dbReference type="InterPro" id="IPR027394">
    <property type="entry name" value="Cytochrome-c3_hydrogenase_C"/>
</dbReference>
<dbReference type="Proteomes" id="UP000063964">
    <property type="component" value="Chromosome"/>
</dbReference>
<keyword evidence="9" id="KW-0574">Periplasm</keyword>
<dbReference type="OrthoDB" id="9766729at2"/>
<evidence type="ECO:0000259" key="15">
    <source>
        <dbReference type="Pfam" id="PF01058"/>
    </source>
</evidence>
<feature type="binding site" evidence="14">
    <location>
        <position position="263"/>
    </location>
    <ligand>
        <name>[4Fe-4S] cluster</name>
        <dbReference type="ChEBI" id="CHEBI:49883"/>
        <label>2</label>
    </ligand>
</feature>
<evidence type="ECO:0000259" key="16">
    <source>
        <dbReference type="Pfam" id="PF14720"/>
    </source>
</evidence>
<dbReference type="NCBIfam" id="TIGR00391">
    <property type="entry name" value="hydA"/>
    <property type="match status" value="1"/>
</dbReference>
<dbReference type="Gene3D" id="4.10.480.10">
    <property type="entry name" value="Cytochrome-c3 hydrogenase, C-terminal domain"/>
    <property type="match status" value="1"/>
</dbReference>
<evidence type="ECO:0000256" key="11">
    <source>
        <dbReference type="ARBA" id="ARBA00023004"/>
    </source>
</evidence>
<dbReference type="AlphaFoldDB" id="A0A0X8JQB0"/>
<feature type="binding site" evidence="14">
    <location>
        <position position="278"/>
    </location>
    <ligand>
        <name>[3Fe-4S] cluster</name>
        <dbReference type="ChEBI" id="CHEBI:21137"/>
    </ligand>
</feature>
<dbReference type="GO" id="GO:0016020">
    <property type="term" value="C:membrane"/>
    <property type="evidence" value="ECO:0007669"/>
    <property type="project" value="TreeGrafter"/>
</dbReference>
<dbReference type="GO" id="GO:0046872">
    <property type="term" value="F:metal ion binding"/>
    <property type="evidence" value="ECO:0007669"/>
    <property type="project" value="UniProtKB-KW"/>
</dbReference>
<keyword evidence="11 14" id="KW-0408">Iron</keyword>
<feature type="binding site" evidence="14">
    <location>
        <position position="50"/>
    </location>
    <ligand>
        <name>[4Fe-4S] cluster</name>
        <dbReference type="ChEBI" id="CHEBI:49883"/>
        <label>1</label>
    </ligand>
</feature>
<comment type="similarity">
    <text evidence="4">Belongs to the [NiFe]/[NiFeSe] hydrogenase small subunit family.</text>
</comment>
<evidence type="ECO:0000256" key="8">
    <source>
        <dbReference type="ARBA" id="ARBA00022729"/>
    </source>
</evidence>
<dbReference type="InterPro" id="IPR006311">
    <property type="entry name" value="TAT_signal"/>
</dbReference>
<evidence type="ECO:0000256" key="14">
    <source>
        <dbReference type="PIRSR" id="PIRSR000310-1"/>
    </source>
</evidence>
<dbReference type="Pfam" id="PF14720">
    <property type="entry name" value="NiFe_hyd_SSU_C"/>
    <property type="match status" value="1"/>
</dbReference>
<dbReference type="STRING" id="888061.AXF15_07500"/>
<feature type="binding site" evidence="14">
    <location>
        <position position="240"/>
    </location>
    <ligand>
        <name>[4Fe-4S] cluster</name>
        <dbReference type="ChEBI" id="CHEBI:49883"/>
        <label>2</label>
    </ligand>
</feature>
<dbReference type="PROSITE" id="PS51318">
    <property type="entry name" value="TAT"/>
    <property type="match status" value="1"/>
</dbReference>
<dbReference type="GO" id="GO:0009055">
    <property type="term" value="F:electron transfer activity"/>
    <property type="evidence" value="ECO:0007669"/>
    <property type="project" value="TreeGrafter"/>
</dbReference>
<dbReference type="InterPro" id="IPR037024">
    <property type="entry name" value="NiFe_Hase_small_N_sf"/>
</dbReference>
<keyword evidence="13 14" id="KW-0003">3Fe-4S</keyword>
<accession>A0A0X8JQB0</accession>
<dbReference type="PANTHER" id="PTHR30013:SF7">
    <property type="entry name" value="HYDROGENASE-2 SMALL CHAIN"/>
    <property type="match status" value="1"/>
</dbReference>
<dbReference type="GO" id="GO:0042597">
    <property type="term" value="C:periplasmic space"/>
    <property type="evidence" value="ECO:0007669"/>
    <property type="project" value="UniProtKB-SubCell"/>
</dbReference>
<organism evidence="17 18">
    <name type="scientific">Desulfomicrobium orale DSM 12838</name>
    <dbReference type="NCBI Taxonomy" id="888061"/>
    <lineage>
        <taxon>Bacteria</taxon>
        <taxon>Pseudomonadati</taxon>
        <taxon>Thermodesulfobacteriota</taxon>
        <taxon>Desulfovibrionia</taxon>
        <taxon>Desulfovibrionales</taxon>
        <taxon>Desulfomicrobiaceae</taxon>
        <taxon>Desulfomicrobium</taxon>
    </lineage>
</organism>
<evidence type="ECO:0000256" key="6">
    <source>
        <dbReference type="ARBA" id="ARBA00022485"/>
    </source>
</evidence>
<dbReference type="GO" id="GO:0009375">
    <property type="term" value="C:ferredoxin hydrogenase complex"/>
    <property type="evidence" value="ECO:0007669"/>
    <property type="project" value="InterPro"/>
</dbReference>
<feature type="binding site" evidence="14">
    <location>
        <position position="296"/>
    </location>
    <ligand>
        <name>[3Fe-4S] cluster</name>
        <dbReference type="ChEBI" id="CHEBI:21137"/>
    </ligand>
</feature>
<dbReference type="PRINTS" id="PR00614">
    <property type="entry name" value="NIHGNASESMLL"/>
</dbReference>
<dbReference type="PIRSF" id="PIRSF000310">
    <property type="entry name" value="NiFe_hyd_ssu"/>
    <property type="match status" value="1"/>
</dbReference>
<dbReference type="KEGG" id="doa:AXF15_07500"/>
<keyword evidence="7 14" id="KW-0479">Metal-binding</keyword>
<evidence type="ECO:0000256" key="10">
    <source>
        <dbReference type="ARBA" id="ARBA00023002"/>
    </source>
</evidence>
<keyword evidence="8" id="KW-0732">Signal</keyword>
<dbReference type="EMBL" id="CP014230">
    <property type="protein sequence ID" value="AMD92965.1"/>
    <property type="molecule type" value="Genomic_DNA"/>
</dbReference>
<dbReference type="InterPro" id="IPR053622">
    <property type="entry name" value="NiFe/NiFeSe_hyd_small_subunit"/>
</dbReference>
<evidence type="ECO:0000256" key="4">
    <source>
        <dbReference type="ARBA" id="ARBA00006605"/>
    </source>
</evidence>
<keyword evidence="10" id="KW-0560">Oxidoreductase</keyword>
<dbReference type="GO" id="GO:0051539">
    <property type="term" value="F:4 iron, 4 sulfur cluster binding"/>
    <property type="evidence" value="ECO:0007669"/>
    <property type="project" value="UniProtKB-KW"/>
</dbReference>
<protein>
    <submittedName>
        <fullName evidence="17">Iron hydrogenase</fullName>
    </submittedName>
</protein>
<keyword evidence="6 14" id="KW-0004">4Fe-4S</keyword>
<dbReference type="PANTHER" id="PTHR30013">
    <property type="entry name" value="NIFE / NIFESE HYDROGENASE SMALL SUBUNIT FAMILY MEMBER"/>
    <property type="match status" value="1"/>
</dbReference>
<proteinExistence type="inferred from homology"/>